<evidence type="ECO:0000313" key="2">
    <source>
        <dbReference type="Proteomes" id="UP000290649"/>
    </source>
</evidence>
<accession>A0A4Q0VNE0</accession>
<organism evidence="1 2">
    <name type="scientific">Anaerobacillus alkaliphilus</name>
    <dbReference type="NCBI Taxonomy" id="1548597"/>
    <lineage>
        <taxon>Bacteria</taxon>
        <taxon>Bacillati</taxon>
        <taxon>Bacillota</taxon>
        <taxon>Bacilli</taxon>
        <taxon>Bacillales</taxon>
        <taxon>Bacillaceae</taxon>
        <taxon>Anaerobacillus</taxon>
    </lineage>
</organism>
<gene>
    <name evidence="1" type="ORF">DS745_15795</name>
</gene>
<keyword evidence="2" id="KW-1185">Reference proteome</keyword>
<dbReference type="Proteomes" id="UP000290649">
    <property type="component" value="Unassembled WGS sequence"/>
</dbReference>
<reference evidence="1 2" key="1">
    <citation type="journal article" date="2019" name="Int. J. Syst. Evol. Microbiol.">
        <title>Anaerobacillus alkaliphilus sp. nov., a novel alkaliphilic and moderately halophilic bacterium.</title>
        <authorList>
            <person name="Borsodi A.K."/>
            <person name="Aszalos J.M."/>
            <person name="Bihari P."/>
            <person name="Nagy I."/>
            <person name="Schumann P."/>
            <person name="Sproer C."/>
            <person name="Kovacs A.L."/>
            <person name="Boka K."/>
            <person name="Dobosy P."/>
            <person name="Ovari M."/>
            <person name="Szili-Kovacs T."/>
            <person name="Toth E."/>
        </authorList>
    </citation>
    <scope>NUCLEOTIDE SEQUENCE [LARGE SCALE GENOMIC DNA]</scope>
    <source>
        <strain evidence="1 2">B16-10</strain>
    </source>
</reference>
<dbReference type="EMBL" id="QOUX01000046">
    <property type="protein sequence ID" value="RXI97823.1"/>
    <property type="molecule type" value="Genomic_DNA"/>
</dbReference>
<proteinExistence type="predicted"/>
<comment type="caution">
    <text evidence="1">The sequence shown here is derived from an EMBL/GenBank/DDBJ whole genome shotgun (WGS) entry which is preliminary data.</text>
</comment>
<dbReference type="AlphaFoldDB" id="A0A4Q0VNE0"/>
<dbReference type="RefSeq" id="WP_129079187.1">
    <property type="nucleotide sequence ID" value="NZ_QOUX01000046.1"/>
</dbReference>
<dbReference type="OrthoDB" id="2970246at2"/>
<protein>
    <submittedName>
        <fullName evidence="1">Uncharacterized protein</fullName>
    </submittedName>
</protein>
<name>A0A4Q0VNE0_9BACI</name>
<evidence type="ECO:0000313" key="1">
    <source>
        <dbReference type="EMBL" id="RXI97823.1"/>
    </source>
</evidence>
<sequence length="128" mass="14998">MEVKDVVTETKNIFKKLTNKAQSMFETLGEMVQRGVTVEEVSEMVKNNEDTKKTSKTLLGITYDFYKLKIQDLTFHLEVKKEVVDRILYFKVSTPEHTVFTYRSYEQGMTLKDKIKLDHLPEVVKQNT</sequence>